<dbReference type="GO" id="GO:0046872">
    <property type="term" value="F:metal ion binding"/>
    <property type="evidence" value="ECO:0007669"/>
    <property type="project" value="UniProtKB-UniRule"/>
</dbReference>
<dbReference type="OrthoDB" id="9798978at2"/>
<dbReference type="GO" id="GO:0006099">
    <property type="term" value="P:tricarboxylic acid cycle"/>
    <property type="evidence" value="ECO:0007669"/>
    <property type="project" value="UniProtKB-KW"/>
</dbReference>
<comment type="pathway">
    <text evidence="3">Carbohydrate metabolism; tricarboxylic acid cycle; (S)-malate from fumarate: step 1/1.</text>
</comment>
<keyword evidence="8 12" id="KW-0479">Metal-binding</keyword>
<evidence type="ECO:0000256" key="1">
    <source>
        <dbReference type="ARBA" id="ARBA00000929"/>
    </source>
</evidence>
<dbReference type="GO" id="GO:0004333">
    <property type="term" value="F:fumarate hydratase activity"/>
    <property type="evidence" value="ECO:0007669"/>
    <property type="project" value="UniProtKB-UniRule"/>
</dbReference>
<dbReference type="PROSITE" id="PS00163">
    <property type="entry name" value="FUMARATE_LYASES"/>
    <property type="match status" value="1"/>
</dbReference>
<proteinExistence type="inferred from homology"/>
<dbReference type="AlphaFoldDB" id="A0A3N0GKM7"/>
<feature type="domain" description="Fe-S hydro-lyase tartrate dehydratase beta-type catalytic" evidence="14">
    <location>
        <begin position="347"/>
        <end position="553"/>
    </location>
</feature>
<evidence type="ECO:0000259" key="14">
    <source>
        <dbReference type="Pfam" id="PF05683"/>
    </source>
</evidence>
<keyword evidence="7" id="KW-0816">Tricarboxylic acid cycle</keyword>
<keyword evidence="11 12" id="KW-0456">Lyase</keyword>
<dbReference type="InterPro" id="IPR020557">
    <property type="entry name" value="Fumarate_lyase_CS"/>
</dbReference>
<dbReference type="Pfam" id="PF05681">
    <property type="entry name" value="Fumerase"/>
    <property type="match status" value="1"/>
</dbReference>
<organism evidence="15 16">
    <name type="scientific">Nocardioides pocheonensis</name>
    <dbReference type="NCBI Taxonomy" id="661485"/>
    <lineage>
        <taxon>Bacteria</taxon>
        <taxon>Bacillati</taxon>
        <taxon>Actinomycetota</taxon>
        <taxon>Actinomycetes</taxon>
        <taxon>Propionibacteriales</taxon>
        <taxon>Nocardioidaceae</taxon>
        <taxon>Nocardioides</taxon>
    </lineage>
</organism>
<dbReference type="GO" id="GO:0051539">
    <property type="term" value="F:4 iron, 4 sulfur cluster binding"/>
    <property type="evidence" value="ECO:0007669"/>
    <property type="project" value="UniProtKB-UniRule"/>
</dbReference>
<dbReference type="PIRSF" id="PIRSF001394">
    <property type="entry name" value="Fe_dep_fumar_hy"/>
    <property type="match status" value="1"/>
</dbReference>
<dbReference type="NCBIfam" id="TIGR00723">
    <property type="entry name" value="ttdB_fumA_fumB"/>
    <property type="match status" value="1"/>
</dbReference>
<dbReference type="InterPro" id="IPR036660">
    <property type="entry name" value="Fe-S_hydroAse_TtdB_cat_sf"/>
</dbReference>
<dbReference type="Proteomes" id="UP000279994">
    <property type="component" value="Unassembled WGS sequence"/>
</dbReference>
<sequence>MSTAPASGPDFRYADLLPTGPDETPYRLVSTEGVSTFEADGRTFLKVEPEAIRRLTAEAMHDIAHYLRPAHLRQLRRIIDDPEASGNDRFVALDLLKNVNISAGGVLPMCQDTGTAIVMGKKSEGVLTGADDGESISQGVYDAYTKLNLRYSQLAPLTMWEEKNTGTNLPAQIEIYSTPQVSAGSTTSAKPEYKFLFMAKGGGSANKSFLFQETKAVLNPTRMLEFLDEKIRSLGTAACPPYHLAIVIGGTSAEFALKTAKYASAHYLDNLPTEGSMSAHGFRDLELEEEVFKLTQSFGIGAQFGGKYFCHDVRVVRLPRHGASCPVAIAVSCSADRQALGKITPEGVFLEQLETDPAKYLPDTTEEHLIQGGEVVPIDLNRPMAEILAELSKHPVKTRLSLTGPLVVARDIAHAKIKERLDAGEEMPAYLKDHPVYYAGPAKTPEGYASGSFGPTTAGRMDSYVDQFQAAGGSMVMLAKGNRSKVVTEACQKYGGFYLGSIGGPAARLAQDCIKSVDVLEYAELGMEAVWKIEVQDFPAFIVVDDKGNDFFTDPSGAVTVPLSTLAASGIRVRSKEK</sequence>
<accession>A0A3N0GKM7</accession>
<name>A0A3N0GKM7_9ACTN</name>
<comment type="cofactor">
    <cofactor evidence="2 12">
        <name>[4Fe-4S] cluster</name>
        <dbReference type="ChEBI" id="CHEBI:49883"/>
    </cofactor>
</comment>
<evidence type="ECO:0000256" key="11">
    <source>
        <dbReference type="ARBA" id="ARBA00023239"/>
    </source>
</evidence>
<evidence type="ECO:0000256" key="10">
    <source>
        <dbReference type="ARBA" id="ARBA00023014"/>
    </source>
</evidence>
<dbReference type="InterPro" id="IPR051208">
    <property type="entry name" value="Class-I_Fumarase/Tartrate_DH"/>
</dbReference>
<dbReference type="Gene3D" id="3.20.130.10">
    <property type="entry name" value="Fe-S hydro-lyase, tartrate dehydratase beta-type, catalytic domain"/>
    <property type="match status" value="1"/>
</dbReference>
<keyword evidence="9 12" id="KW-0408">Iron</keyword>
<evidence type="ECO:0000256" key="2">
    <source>
        <dbReference type="ARBA" id="ARBA00001966"/>
    </source>
</evidence>
<gene>
    <name evidence="15" type="ORF">EFL26_16525</name>
</gene>
<evidence type="ECO:0000256" key="8">
    <source>
        <dbReference type="ARBA" id="ARBA00022723"/>
    </source>
</evidence>
<comment type="similarity">
    <text evidence="4 12">Belongs to the class-I fumarase family.</text>
</comment>
<keyword evidence="10 12" id="KW-0411">Iron-sulfur</keyword>
<protein>
    <recommendedName>
        <fullName evidence="12">Fumarate hydratase class I</fullName>
        <ecNumber evidence="12">4.2.1.2</ecNumber>
    </recommendedName>
</protein>
<comment type="function">
    <text evidence="12">Catalyzes the reversible hydration of fumarate to (S)-malate.</text>
</comment>
<keyword evidence="16" id="KW-1185">Reference proteome</keyword>
<evidence type="ECO:0000313" key="16">
    <source>
        <dbReference type="Proteomes" id="UP000279994"/>
    </source>
</evidence>
<evidence type="ECO:0000256" key="12">
    <source>
        <dbReference type="PIRNR" id="PIRNR001394"/>
    </source>
</evidence>
<dbReference type="InterPro" id="IPR011167">
    <property type="entry name" value="Fe_dep_fumarate_hydratase"/>
</dbReference>
<dbReference type="RefSeq" id="WP_123224009.1">
    <property type="nucleotide sequence ID" value="NZ_RJSF01000043.1"/>
</dbReference>
<dbReference type="PANTHER" id="PTHR30389">
    <property type="entry name" value="FUMARATE HYDRATASE-RELATED"/>
    <property type="match status" value="1"/>
</dbReference>
<dbReference type="InterPro" id="IPR004646">
    <property type="entry name" value="Fe-S_hydro-lyase_TtdA-typ_cat"/>
</dbReference>
<dbReference type="FunFam" id="3.20.130.10:FF:000001">
    <property type="entry name" value="Fumarate hydratase class I"/>
    <property type="match status" value="1"/>
</dbReference>
<dbReference type="PANTHER" id="PTHR30389:SF0">
    <property type="entry name" value="FUMARATE HYDRATASE CLASS I, AEROBIC"/>
    <property type="match status" value="1"/>
</dbReference>
<dbReference type="EMBL" id="RJSF01000043">
    <property type="protein sequence ID" value="RNM13034.1"/>
    <property type="molecule type" value="Genomic_DNA"/>
</dbReference>
<evidence type="ECO:0000256" key="7">
    <source>
        <dbReference type="ARBA" id="ARBA00022532"/>
    </source>
</evidence>
<reference evidence="15 16" key="1">
    <citation type="submission" date="2018-11" db="EMBL/GenBank/DDBJ databases">
        <authorList>
            <person name="Li F."/>
        </authorList>
    </citation>
    <scope>NUCLEOTIDE SEQUENCE [LARGE SCALE GENOMIC DNA]</scope>
    <source>
        <strain evidence="15 16">Gsoil 818</strain>
    </source>
</reference>
<dbReference type="InterPro" id="IPR004647">
    <property type="entry name" value="Fe-S_hydro-lyase_TtdB-typ_cat"/>
</dbReference>
<evidence type="ECO:0000256" key="9">
    <source>
        <dbReference type="ARBA" id="ARBA00023004"/>
    </source>
</evidence>
<dbReference type="GO" id="GO:0042803">
    <property type="term" value="F:protein homodimerization activity"/>
    <property type="evidence" value="ECO:0007669"/>
    <property type="project" value="UniProtKB-ARBA"/>
</dbReference>
<evidence type="ECO:0000256" key="4">
    <source>
        <dbReference type="ARBA" id="ARBA00008876"/>
    </source>
</evidence>
<dbReference type="SUPFAM" id="SSF117457">
    <property type="entry name" value="FumA C-terminal domain-like"/>
    <property type="match status" value="1"/>
</dbReference>
<evidence type="ECO:0000313" key="15">
    <source>
        <dbReference type="EMBL" id="RNM13034.1"/>
    </source>
</evidence>
<evidence type="ECO:0000256" key="5">
    <source>
        <dbReference type="ARBA" id="ARBA00011738"/>
    </source>
</evidence>
<keyword evidence="6 12" id="KW-0004">4Fe-4S</keyword>
<evidence type="ECO:0000259" key="13">
    <source>
        <dbReference type="Pfam" id="PF05681"/>
    </source>
</evidence>
<evidence type="ECO:0000256" key="3">
    <source>
        <dbReference type="ARBA" id="ARBA00004859"/>
    </source>
</evidence>
<dbReference type="Pfam" id="PF05683">
    <property type="entry name" value="Fumerase_C"/>
    <property type="match status" value="1"/>
</dbReference>
<comment type="subunit">
    <text evidence="5 12">Homodimer.</text>
</comment>
<evidence type="ECO:0000256" key="6">
    <source>
        <dbReference type="ARBA" id="ARBA00022485"/>
    </source>
</evidence>
<comment type="catalytic activity">
    <reaction evidence="1 12">
        <text>(S)-malate = fumarate + H2O</text>
        <dbReference type="Rhea" id="RHEA:12460"/>
        <dbReference type="ChEBI" id="CHEBI:15377"/>
        <dbReference type="ChEBI" id="CHEBI:15589"/>
        <dbReference type="ChEBI" id="CHEBI:29806"/>
        <dbReference type="EC" id="4.2.1.2"/>
    </reaction>
</comment>
<feature type="domain" description="Fe-S hydro-lyase tartrate dehydratase alpha-type catalytic" evidence="13">
    <location>
        <begin position="55"/>
        <end position="340"/>
    </location>
</feature>
<comment type="caution">
    <text evidence="15">The sequence shown here is derived from an EMBL/GenBank/DDBJ whole genome shotgun (WGS) entry which is preliminary data.</text>
</comment>
<dbReference type="EC" id="4.2.1.2" evidence="12"/>